<sequence length="289" mass="33932">MITPRRHLVYWIVSILATSAYHSSPEPWLVLAESTYIPVVESILNQVEGLHYLTFYIILLLGEYGHEKWKERFRLQRYRQQNMEYNDFHLVLYYGLLFFTVMSMGPISKLLLDRYLYSTGEEEPAIGKHFTVQVCLVFMAIAQFEYLARPVPRYRWYDMPFRMDSKLYALVLFFVTAAFSFVVHLMYGRDLFKGSLVWFVTGLEPGSKVLKEPVRQSFLCLILHLTHSIHEGLLLGNGWNAMGFQTYNLNCINRILQLYVIFRAWGSLVWGIDKLLQLIGDLQLLHHDV</sequence>
<keyword evidence="1" id="KW-1133">Transmembrane helix</keyword>
<keyword evidence="1" id="KW-0472">Membrane</keyword>
<dbReference type="AlphaFoldDB" id="A0A5N6TX48"/>
<evidence type="ECO:0000256" key="1">
    <source>
        <dbReference type="SAM" id="Phobius"/>
    </source>
</evidence>
<keyword evidence="1" id="KW-0812">Transmembrane</keyword>
<accession>A0A5N6TX48</accession>
<evidence type="ECO:0000313" key="2">
    <source>
        <dbReference type="EMBL" id="KAE8150953.1"/>
    </source>
</evidence>
<evidence type="ECO:0000313" key="3">
    <source>
        <dbReference type="Proteomes" id="UP000325780"/>
    </source>
</evidence>
<reference evidence="2 3" key="1">
    <citation type="submission" date="2019-04" db="EMBL/GenBank/DDBJ databases">
        <title>Friends and foes A comparative genomics study of 23 Aspergillus species from section Flavi.</title>
        <authorList>
            <consortium name="DOE Joint Genome Institute"/>
            <person name="Kjaerbolling I."/>
            <person name="Vesth T."/>
            <person name="Frisvad J.C."/>
            <person name="Nybo J.L."/>
            <person name="Theobald S."/>
            <person name="Kildgaard S."/>
            <person name="Isbrandt T."/>
            <person name="Kuo A."/>
            <person name="Sato A."/>
            <person name="Lyhne E.K."/>
            <person name="Kogle M.E."/>
            <person name="Wiebenga A."/>
            <person name="Kun R.S."/>
            <person name="Lubbers R.J."/>
            <person name="Makela M.R."/>
            <person name="Barry K."/>
            <person name="Chovatia M."/>
            <person name="Clum A."/>
            <person name="Daum C."/>
            <person name="Haridas S."/>
            <person name="He G."/>
            <person name="LaButti K."/>
            <person name="Lipzen A."/>
            <person name="Mondo S."/>
            <person name="Riley R."/>
            <person name="Salamov A."/>
            <person name="Simmons B.A."/>
            <person name="Magnuson J.K."/>
            <person name="Henrissat B."/>
            <person name="Mortensen U.H."/>
            <person name="Larsen T.O."/>
            <person name="Devries R.P."/>
            <person name="Grigoriev I.V."/>
            <person name="Machida M."/>
            <person name="Baker S.E."/>
            <person name="Andersen M.R."/>
        </authorList>
    </citation>
    <scope>NUCLEOTIDE SEQUENCE [LARGE SCALE GENOMIC DNA]</scope>
    <source>
        <strain evidence="2 3">IBT 18842</strain>
    </source>
</reference>
<gene>
    <name evidence="2" type="ORF">BDV25DRAFT_139293</name>
</gene>
<feature type="transmembrane region" description="Helical" evidence="1">
    <location>
        <begin position="167"/>
        <end position="187"/>
    </location>
</feature>
<protein>
    <submittedName>
        <fullName evidence="2">Uncharacterized protein</fullName>
    </submittedName>
</protein>
<feature type="transmembrane region" description="Helical" evidence="1">
    <location>
        <begin position="87"/>
        <end position="107"/>
    </location>
</feature>
<feature type="transmembrane region" description="Helical" evidence="1">
    <location>
        <begin position="127"/>
        <end position="147"/>
    </location>
</feature>
<feature type="transmembrane region" description="Helical" evidence="1">
    <location>
        <begin position="49"/>
        <end position="66"/>
    </location>
</feature>
<organism evidence="2 3">
    <name type="scientific">Aspergillus avenaceus</name>
    <dbReference type="NCBI Taxonomy" id="36643"/>
    <lineage>
        <taxon>Eukaryota</taxon>
        <taxon>Fungi</taxon>
        <taxon>Dikarya</taxon>
        <taxon>Ascomycota</taxon>
        <taxon>Pezizomycotina</taxon>
        <taxon>Eurotiomycetes</taxon>
        <taxon>Eurotiomycetidae</taxon>
        <taxon>Eurotiales</taxon>
        <taxon>Aspergillaceae</taxon>
        <taxon>Aspergillus</taxon>
        <taxon>Aspergillus subgen. Circumdati</taxon>
    </lineage>
</organism>
<dbReference type="EMBL" id="ML742081">
    <property type="protein sequence ID" value="KAE8150953.1"/>
    <property type="molecule type" value="Genomic_DNA"/>
</dbReference>
<keyword evidence="3" id="KW-1185">Reference proteome</keyword>
<name>A0A5N6TX48_ASPAV</name>
<proteinExistence type="predicted"/>
<dbReference type="Proteomes" id="UP000325780">
    <property type="component" value="Unassembled WGS sequence"/>
</dbReference>